<proteinExistence type="predicted"/>
<dbReference type="RefSeq" id="WP_408331392.1">
    <property type="nucleotide sequence ID" value="NZ_JAQQFH010000021.1"/>
</dbReference>
<evidence type="ECO:0000256" key="1">
    <source>
        <dbReference type="SAM" id="MobiDB-lite"/>
    </source>
</evidence>
<protein>
    <submittedName>
        <fullName evidence="2">Uncharacterized protein</fullName>
    </submittedName>
</protein>
<keyword evidence="3" id="KW-1185">Reference proteome</keyword>
<organism evidence="2 3">
    <name type="scientific">Paraburkholderia agricolaris</name>
    <dbReference type="NCBI Taxonomy" id="2152888"/>
    <lineage>
        <taxon>Bacteria</taxon>
        <taxon>Pseudomonadati</taxon>
        <taxon>Pseudomonadota</taxon>
        <taxon>Betaproteobacteria</taxon>
        <taxon>Burkholderiales</taxon>
        <taxon>Burkholderiaceae</taxon>
        <taxon>Paraburkholderia</taxon>
    </lineage>
</organism>
<evidence type="ECO:0000313" key="2">
    <source>
        <dbReference type="EMBL" id="MFL9885957.1"/>
    </source>
</evidence>
<comment type="caution">
    <text evidence="2">The sequence shown here is derived from an EMBL/GenBank/DDBJ whole genome shotgun (WGS) entry which is preliminary data.</text>
</comment>
<evidence type="ECO:0000313" key="3">
    <source>
        <dbReference type="Proteomes" id="UP001629249"/>
    </source>
</evidence>
<dbReference type="Proteomes" id="UP001629249">
    <property type="component" value="Unassembled WGS sequence"/>
</dbReference>
<name>A0ABW8ZS48_9BURK</name>
<feature type="region of interest" description="Disordered" evidence="1">
    <location>
        <begin position="880"/>
        <end position="904"/>
    </location>
</feature>
<gene>
    <name evidence="2" type="ORF">PQR66_23165</name>
</gene>
<sequence length="904" mass="99812">MANTTPPPPVNPPLKQLSFAFPFRRKGQGATASSTDFTDEHEFYKVLEAEPSGNYSVSAKGMWHGGIHVTEAGAGRSLDLKYGVRCLADGEVIAYRVDRAYPLSELPAQNGTGEISAPYSTGFTLMRHSMEFPRGTTLTFYSLYMHLQDLADYERDTTLSRPAYWSKEFKVTAFAQDLPDAGANGQPAPSEQMGLRIRATRRTGPVLGILPQGARVVIGARADGWGQITDSHGADLYPKVVGDFVSPEVATNGWIFLGKEHGGPVVTEVMPDSSLDRVVVLTEPFRIKAGELIGHLGRYDSLSPRTSNRMVHIEVFCDDTVKTFITQGRTWIASNGAHEQAWKQLGLPEVPTILRVDRNTTLYHLPGQQGQHAKQTGVIQVASFAGLARQPNSPSMEATAGTDGRKLNWWHVDSADALGHDISGWVREDSFAGGRVTREFAQKWVDFKALEDQHDPTHTMFATTQAYVDYSTGADVPDAGSRDKLSQLMQKIYDTLPLTGDSNQAADRLHDAAENPWVAFGMSRLIIRHESEWANPDKWKRLIAEIEKKTGPQPQHEAELERIEKLVWWDDVKGGLADLPAPDVFHIHPIALVGNFLVGQTPCACGCCLQDVFKVTRYGHAPNTHYGPVFWGERALDKSKVLTEMRASGVISESEYRIIVAMSKNEGMLDAVQSYDSEAVTAGAMQKTINSMGKGEFPTQVAEFKASNASEYNELFEKCGWTVEGMGPGAQMFYSHSELTQGQKITAGPLKDLMRRGCSAANFGQKVKSVPLAVIAHAITSRSYETKQLMDFLSRLRDKVLPATPRGYHYTIAQYFQSDLGRAAALDQSVNRPGYVTRDIGKSLDVLFSHHPELSRNPDEWGSNRAQYEREVVGHYGNRREMSRDSNGLNSAPRRFGNLTGNLG</sequence>
<reference evidence="2 3" key="1">
    <citation type="journal article" date="2024" name="Chem. Sci.">
        <title>Discovery of megapolipeptins by genome mining of a Burkholderiales bacteria collection.</title>
        <authorList>
            <person name="Paulo B.S."/>
            <person name="Recchia M.J.J."/>
            <person name="Lee S."/>
            <person name="Fergusson C.H."/>
            <person name="Romanowski S.B."/>
            <person name="Hernandez A."/>
            <person name="Krull N."/>
            <person name="Liu D.Y."/>
            <person name="Cavanagh H."/>
            <person name="Bos A."/>
            <person name="Gray C.A."/>
            <person name="Murphy B.T."/>
            <person name="Linington R.G."/>
            <person name="Eustaquio A.S."/>
        </authorList>
    </citation>
    <scope>NUCLEOTIDE SEQUENCE [LARGE SCALE GENOMIC DNA]</scope>
    <source>
        <strain evidence="2 3">RL16-012-BIC-B</strain>
    </source>
</reference>
<dbReference type="EMBL" id="JAQQFN010000018">
    <property type="protein sequence ID" value="MFL9885957.1"/>
    <property type="molecule type" value="Genomic_DNA"/>
</dbReference>
<accession>A0ABW8ZS48</accession>